<evidence type="ECO:0000313" key="1">
    <source>
        <dbReference type="EMBL" id="CUV31015.1"/>
    </source>
</evidence>
<dbReference type="SUPFAM" id="SSF50998">
    <property type="entry name" value="Quinoprotein alcohol dehydrogenase-like"/>
    <property type="match status" value="1"/>
</dbReference>
<sequence>MIFDKATWESFAEGFTVYDVAISSPTRFWLELVEQTDSPHRDPLPRTRFLSVNLKKPLGERFYFHEFGHFRFSRLAFNKGARVEVVAVDLGGHVYCYAADGDQEESRIATQLEGSDLVSAVTGIFRIQESLYAVATDRRIFQRVNPGEWREITKGVGGIPVDKRSLTGDAGMNFGFRSISAFASEDVYAVGGEGDVWHFDGTRWTQLPFPSNELLYTVCCAGDGNVYITGNMGSLWVGRKDRWKRLAQGTFSVPFKDTAWFAGRLWCGSDYGLWVLQDGKLEVPDQPAAVRTACGVIDISPDGTTMLTASPTGAALYDGNKWELLFSNSAFAVPSEKASERQQLGRGGERLTTHDGMQELLDVIGNDGPEASLHALADPAKLDLPALRAHSWLLLVNAISAQSGWAEYSQVVNRLVELGADPDAIEQESGLTPRALAQSMGLPLA</sequence>
<dbReference type="AlphaFoldDB" id="A0A0S4V992"/>
<reference evidence="1" key="1">
    <citation type="submission" date="2015-10" db="EMBL/GenBank/DDBJ databases">
        <authorList>
            <person name="Gilbert D.G."/>
        </authorList>
    </citation>
    <scope>NUCLEOTIDE SEQUENCE</scope>
    <source>
        <strain evidence="1">Phyl III-seqv23</strain>
    </source>
</reference>
<accession>A0A0S4V992</accession>
<dbReference type="InterPro" id="IPR011047">
    <property type="entry name" value="Quinoprotein_ADH-like_sf"/>
</dbReference>
<organism evidence="1">
    <name type="scientific">Ralstonia solanacearum</name>
    <name type="common">Pseudomonas solanacearum</name>
    <dbReference type="NCBI Taxonomy" id="305"/>
    <lineage>
        <taxon>Bacteria</taxon>
        <taxon>Pseudomonadati</taxon>
        <taxon>Pseudomonadota</taxon>
        <taxon>Betaproteobacteria</taxon>
        <taxon>Burkholderiales</taxon>
        <taxon>Burkholderiaceae</taxon>
        <taxon>Ralstonia</taxon>
        <taxon>Ralstonia solanacearum species complex</taxon>
    </lineage>
</organism>
<protein>
    <submittedName>
        <fullName evidence="1">Uncharacterized protein</fullName>
    </submittedName>
</protein>
<name>A0A0S4V992_RALSL</name>
<gene>
    <name evidence="1" type="ORF">RUN1985_v1_770018</name>
</gene>
<proteinExistence type="predicted"/>
<dbReference type="EMBL" id="LN899824">
    <property type="protein sequence ID" value="CUV31015.1"/>
    <property type="molecule type" value="Genomic_DNA"/>
</dbReference>